<name>E3NMX4_CAERE</name>
<evidence type="ECO:0000313" key="1">
    <source>
        <dbReference type="EMBL" id="EFP09072.1"/>
    </source>
</evidence>
<dbReference type="AlphaFoldDB" id="E3NMX4"/>
<dbReference type="Proteomes" id="UP000008281">
    <property type="component" value="Unassembled WGS sequence"/>
</dbReference>
<evidence type="ECO:0000313" key="2">
    <source>
        <dbReference type="Proteomes" id="UP000008281"/>
    </source>
</evidence>
<proteinExistence type="predicted"/>
<dbReference type="EMBL" id="DS269121">
    <property type="protein sequence ID" value="EFP09072.1"/>
    <property type="molecule type" value="Genomic_DNA"/>
</dbReference>
<organism evidence="2">
    <name type="scientific">Caenorhabditis remanei</name>
    <name type="common">Caenorhabditis vulgaris</name>
    <dbReference type="NCBI Taxonomy" id="31234"/>
    <lineage>
        <taxon>Eukaryota</taxon>
        <taxon>Metazoa</taxon>
        <taxon>Ecdysozoa</taxon>
        <taxon>Nematoda</taxon>
        <taxon>Chromadorea</taxon>
        <taxon>Rhabditida</taxon>
        <taxon>Rhabditina</taxon>
        <taxon>Rhabditomorpha</taxon>
        <taxon>Rhabditoidea</taxon>
        <taxon>Rhabditidae</taxon>
        <taxon>Peloderinae</taxon>
        <taxon>Caenorhabditis</taxon>
    </lineage>
</organism>
<keyword evidence="2" id="KW-1185">Reference proteome</keyword>
<dbReference type="InParanoid" id="E3NMX4"/>
<reference evidence="1" key="1">
    <citation type="submission" date="2007-07" db="EMBL/GenBank/DDBJ databases">
        <title>PCAP assembly of the Caenorhabditis remanei genome.</title>
        <authorList>
            <consortium name="The Caenorhabditis remanei Sequencing Consortium"/>
            <person name="Wilson R.K."/>
        </authorList>
    </citation>
    <scope>NUCLEOTIDE SEQUENCE [LARGE SCALE GENOMIC DNA]</scope>
    <source>
        <strain evidence="1">PB4641</strain>
    </source>
</reference>
<dbReference type="HOGENOM" id="CLU_1483321_0_0_1"/>
<protein>
    <submittedName>
        <fullName evidence="1">Uncharacterized protein</fullName>
    </submittedName>
</protein>
<gene>
    <name evidence="1" type="ORF">CRE_21027</name>
</gene>
<accession>E3NMX4</accession>
<sequence length="182" mass="20664">MNNYFGKKVDFDSNGNLQVLLTAGSDSGKLSCFPSVYHCIVDPKLKNSVLAIETPSDIPVRDEHRHLNSSQFQFQKAGKWCSLISQWMSWSSGEVQVPEDLRKYKVDKNNFDYLFVSKVFLPLWRGIKHGSRCADCFYAESLHSSIDGVMQGLTRVIPIKVDKTYTKLSKPTETGSFFKKNP</sequence>